<dbReference type="AlphaFoldDB" id="A0A1G2F8J4"/>
<keyword evidence="1" id="KW-1133">Transmembrane helix</keyword>
<feature type="transmembrane region" description="Helical" evidence="1">
    <location>
        <begin position="152"/>
        <end position="173"/>
    </location>
</feature>
<dbReference type="SUPFAM" id="SSF103481">
    <property type="entry name" value="Multidrug resistance efflux transporter EmrE"/>
    <property type="match status" value="2"/>
</dbReference>
<dbReference type="InterPro" id="IPR000620">
    <property type="entry name" value="EamA_dom"/>
</dbReference>
<protein>
    <recommendedName>
        <fullName evidence="2">EamA domain-containing protein</fullName>
    </recommendedName>
</protein>
<dbReference type="EMBL" id="MHMW01000021">
    <property type="protein sequence ID" value="OGZ33938.1"/>
    <property type="molecule type" value="Genomic_DNA"/>
</dbReference>
<feature type="transmembrane region" description="Helical" evidence="1">
    <location>
        <begin position="7"/>
        <end position="27"/>
    </location>
</feature>
<keyword evidence="1" id="KW-0812">Transmembrane</keyword>
<feature type="domain" description="EamA" evidence="2">
    <location>
        <begin position="4"/>
        <end position="138"/>
    </location>
</feature>
<gene>
    <name evidence="3" type="ORF">A2Y98_00490</name>
</gene>
<dbReference type="InterPro" id="IPR037185">
    <property type="entry name" value="EmrE-like"/>
</dbReference>
<feature type="transmembrane region" description="Helical" evidence="1">
    <location>
        <begin position="241"/>
        <end position="260"/>
    </location>
</feature>
<evidence type="ECO:0000259" key="2">
    <source>
        <dbReference type="Pfam" id="PF00892"/>
    </source>
</evidence>
<feature type="transmembrane region" description="Helical" evidence="1">
    <location>
        <begin position="33"/>
        <end position="55"/>
    </location>
</feature>
<dbReference type="Pfam" id="PF00892">
    <property type="entry name" value="EamA"/>
    <property type="match status" value="2"/>
</dbReference>
<feature type="transmembrane region" description="Helical" evidence="1">
    <location>
        <begin position="266"/>
        <end position="288"/>
    </location>
</feature>
<accession>A0A1G2F8J4</accession>
<comment type="caution">
    <text evidence="3">The sequence shown here is derived from an EMBL/GenBank/DDBJ whole genome shotgun (WGS) entry which is preliminary data.</text>
</comment>
<proteinExistence type="predicted"/>
<dbReference type="GO" id="GO:0016020">
    <property type="term" value="C:membrane"/>
    <property type="evidence" value="ECO:0007669"/>
    <property type="project" value="InterPro"/>
</dbReference>
<feature type="transmembrane region" description="Helical" evidence="1">
    <location>
        <begin position="214"/>
        <end position="234"/>
    </location>
</feature>
<evidence type="ECO:0000313" key="3">
    <source>
        <dbReference type="EMBL" id="OGZ33938.1"/>
    </source>
</evidence>
<feature type="transmembrane region" description="Helical" evidence="1">
    <location>
        <begin position="185"/>
        <end position="208"/>
    </location>
</feature>
<name>A0A1G2F8J4_9BACT</name>
<feature type="transmembrane region" description="Helical" evidence="1">
    <location>
        <begin position="67"/>
        <end position="87"/>
    </location>
</feature>
<dbReference type="Proteomes" id="UP000179099">
    <property type="component" value="Unassembled WGS sequence"/>
</dbReference>
<dbReference type="STRING" id="1801992.A2Y98_00490"/>
<reference evidence="3 4" key="1">
    <citation type="journal article" date="2016" name="Nat. Commun.">
        <title>Thousands of microbial genomes shed light on interconnected biogeochemical processes in an aquifer system.</title>
        <authorList>
            <person name="Anantharaman K."/>
            <person name="Brown C.T."/>
            <person name="Hug L.A."/>
            <person name="Sharon I."/>
            <person name="Castelle C.J."/>
            <person name="Probst A.J."/>
            <person name="Thomas B.C."/>
            <person name="Singh A."/>
            <person name="Wilkins M.J."/>
            <person name="Karaoz U."/>
            <person name="Brodie E.L."/>
            <person name="Williams K.H."/>
            <person name="Hubbard S.S."/>
            <person name="Banfield J.F."/>
        </authorList>
    </citation>
    <scope>NUCLEOTIDE SEQUENCE [LARGE SCALE GENOMIC DNA]</scope>
</reference>
<evidence type="ECO:0000256" key="1">
    <source>
        <dbReference type="SAM" id="Phobius"/>
    </source>
</evidence>
<feature type="transmembrane region" description="Helical" evidence="1">
    <location>
        <begin position="125"/>
        <end position="146"/>
    </location>
</feature>
<evidence type="ECO:0000313" key="4">
    <source>
        <dbReference type="Proteomes" id="UP000179099"/>
    </source>
</evidence>
<organism evidence="3 4">
    <name type="scientific">Candidatus Portnoybacteria bacterium RBG_19FT_COMBO_36_7</name>
    <dbReference type="NCBI Taxonomy" id="1801992"/>
    <lineage>
        <taxon>Bacteria</taxon>
        <taxon>Candidatus Portnoyibacteriota</taxon>
    </lineage>
</organism>
<dbReference type="PANTHER" id="PTHR22911">
    <property type="entry name" value="ACYL-MALONYL CONDENSING ENZYME-RELATED"/>
    <property type="match status" value="1"/>
</dbReference>
<keyword evidence="1" id="KW-0472">Membrane</keyword>
<sequence>MNKKGLLLVFITAIISGFSIFINKYGVGGVNPYLFAFLKNVMVALAFSGFVLLAKEWRQLAKLTKKQWLMLLVIGFVGGGAAFLLFFKGLSITSAAQGSFIHKTMFIYTMILASIFLREKIRKEMLIGALMILAGNLIALKALHLSFNRGDFYVFLATLLWAVESVISKYALAGLSPKIVAWGRMFFGAILILIFLAGSGQLTIISQLNFEQVFWIQIASFILFGYVITWYSGLRHIPVSTAAAILLLGSPITTLLAFASTGKINFGEIVSSGLITGGLIMILGYRFILEKIKLLGEKINVRA</sequence>
<feature type="transmembrane region" description="Helical" evidence="1">
    <location>
        <begin position="99"/>
        <end position="118"/>
    </location>
</feature>
<feature type="domain" description="EamA" evidence="2">
    <location>
        <begin position="149"/>
        <end position="283"/>
    </location>
</feature>